<keyword evidence="2" id="KW-1185">Reference proteome</keyword>
<accession>A0A380LNQ9</accession>
<dbReference type="Proteomes" id="UP000255523">
    <property type="component" value="Unassembled WGS sequence"/>
</dbReference>
<sequence length="73" mass="8258">MCTFSEALIEKSELRGELRGEVKGEIRGEIKGIAKGVLQLVKNHIASNIEQAMDMLSVDEKMRSDIERILENR</sequence>
<dbReference type="EMBL" id="UHFX01000003">
    <property type="protein sequence ID" value="SUO04845.1"/>
    <property type="molecule type" value="Genomic_DNA"/>
</dbReference>
<dbReference type="AlphaFoldDB" id="A0A380LNQ9"/>
<name>A0A380LNQ9_9FIRM</name>
<organism evidence="1 2">
    <name type="scientific">Faecalicoccus pleomorphus</name>
    <dbReference type="NCBI Taxonomy" id="1323"/>
    <lineage>
        <taxon>Bacteria</taxon>
        <taxon>Bacillati</taxon>
        <taxon>Bacillota</taxon>
        <taxon>Erysipelotrichia</taxon>
        <taxon>Erysipelotrichales</taxon>
        <taxon>Erysipelotrichaceae</taxon>
        <taxon>Faecalicoccus</taxon>
    </lineage>
</organism>
<gene>
    <name evidence="1" type="ORF">NCTC11087_01774</name>
</gene>
<protein>
    <submittedName>
        <fullName evidence="1">Uncharacterized protein</fullName>
    </submittedName>
</protein>
<evidence type="ECO:0000313" key="2">
    <source>
        <dbReference type="Proteomes" id="UP000255523"/>
    </source>
</evidence>
<dbReference type="RefSeq" id="WP_037614414.1">
    <property type="nucleotide sequence ID" value="NZ_UHFX01000003.1"/>
</dbReference>
<reference evidence="1 2" key="1">
    <citation type="submission" date="2018-06" db="EMBL/GenBank/DDBJ databases">
        <authorList>
            <consortium name="Pathogen Informatics"/>
            <person name="Doyle S."/>
        </authorList>
    </citation>
    <scope>NUCLEOTIDE SEQUENCE [LARGE SCALE GENOMIC DNA]</scope>
    <source>
        <strain evidence="1 2">NCTC11087</strain>
    </source>
</reference>
<dbReference type="GeneID" id="77462715"/>
<proteinExistence type="predicted"/>
<evidence type="ECO:0000313" key="1">
    <source>
        <dbReference type="EMBL" id="SUO04845.1"/>
    </source>
</evidence>